<reference evidence="2 3" key="1">
    <citation type="submission" date="2014-04" db="EMBL/GenBank/DDBJ databases">
        <title>A new species of microsporidia sheds light on the evolution of extreme parasitism.</title>
        <authorList>
            <person name="Haag K.L."/>
            <person name="James T.Y."/>
            <person name="Larsson R."/>
            <person name="Schaer T.M."/>
            <person name="Refardt D."/>
            <person name="Pombert J.-F."/>
            <person name="Ebert D."/>
        </authorList>
    </citation>
    <scope>NUCLEOTIDE SEQUENCE [LARGE SCALE GENOMIC DNA]</scope>
    <source>
        <strain evidence="2 3">UGP3</strain>
        <tissue evidence="2">Spores</tissue>
    </source>
</reference>
<dbReference type="HOGENOM" id="CLU_1611180_0_0_1"/>
<accession>A0A098VS86</accession>
<protein>
    <submittedName>
        <fullName evidence="2">Uncharacterized protein</fullName>
    </submittedName>
</protein>
<dbReference type="EMBL" id="JMKJ01000166">
    <property type="protein sequence ID" value="KGG51898.1"/>
    <property type="molecule type" value="Genomic_DNA"/>
</dbReference>
<dbReference type="AlphaFoldDB" id="A0A098VS86"/>
<dbReference type="Proteomes" id="UP000029725">
    <property type="component" value="Unassembled WGS sequence"/>
</dbReference>
<evidence type="ECO:0000313" key="3">
    <source>
        <dbReference type="Proteomes" id="UP000029725"/>
    </source>
</evidence>
<feature type="region of interest" description="Disordered" evidence="1">
    <location>
        <begin position="67"/>
        <end position="93"/>
    </location>
</feature>
<name>A0A098VS86_9MICR</name>
<dbReference type="VEuPathDB" id="MicrosporidiaDB:DI09_24p190"/>
<evidence type="ECO:0000256" key="1">
    <source>
        <dbReference type="SAM" id="MobiDB-lite"/>
    </source>
</evidence>
<dbReference type="SUPFAM" id="SSF58038">
    <property type="entry name" value="SNARE fusion complex"/>
    <property type="match status" value="1"/>
</dbReference>
<dbReference type="GeneID" id="25259211"/>
<comment type="caution">
    <text evidence="2">The sequence shown here is derived from an EMBL/GenBank/DDBJ whole genome shotgun (WGS) entry which is preliminary data.</text>
</comment>
<dbReference type="Gene3D" id="1.20.5.110">
    <property type="match status" value="1"/>
</dbReference>
<gene>
    <name evidence="2" type="ORF">DI09_24p190</name>
</gene>
<keyword evidence="3" id="KW-1185">Reference proteome</keyword>
<dbReference type="RefSeq" id="XP_013238325.1">
    <property type="nucleotide sequence ID" value="XM_013382871.1"/>
</dbReference>
<organism evidence="2 3">
    <name type="scientific">Mitosporidium daphniae</name>
    <dbReference type="NCBI Taxonomy" id="1485682"/>
    <lineage>
        <taxon>Eukaryota</taxon>
        <taxon>Fungi</taxon>
        <taxon>Fungi incertae sedis</taxon>
        <taxon>Microsporidia</taxon>
        <taxon>Mitosporidium</taxon>
    </lineage>
</organism>
<sequence>MESILRDKTNSPVGAKSAFSSKIPAAVKSSSLLKHSISSIKPSFNSLSWLDKENPDNFQDIEYMHREGVDPADSMEQGHAKTSPAPLNTGRHSPQYVHDVVDEELSQKRVKIDGSDDGSDYLREIALDLENAKEIMNENVEKTINRETQLGELSDRARMAFYPFY</sequence>
<evidence type="ECO:0000313" key="2">
    <source>
        <dbReference type="EMBL" id="KGG51898.1"/>
    </source>
</evidence>
<feature type="region of interest" description="Disordered" evidence="1">
    <location>
        <begin position="1"/>
        <end position="20"/>
    </location>
</feature>
<proteinExistence type="predicted"/>